<dbReference type="AlphaFoldDB" id="M5RMC6"/>
<dbReference type="PANTHER" id="PTHR42885">
    <property type="entry name" value="HISTIDINOL-PHOSPHATE AMINOTRANSFERASE-RELATED"/>
    <property type="match status" value="1"/>
</dbReference>
<dbReference type="Pfam" id="PF00155">
    <property type="entry name" value="Aminotran_1_2"/>
    <property type="match status" value="1"/>
</dbReference>
<evidence type="ECO:0000256" key="3">
    <source>
        <dbReference type="ARBA" id="ARBA00022679"/>
    </source>
</evidence>
<keyword evidence="3 6" id="KW-0808">Transferase</keyword>
<evidence type="ECO:0000256" key="4">
    <source>
        <dbReference type="ARBA" id="ARBA00022898"/>
    </source>
</evidence>
<evidence type="ECO:0000259" key="5">
    <source>
        <dbReference type="Pfam" id="PF00155"/>
    </source>
</evidence>
<feature type="domain" description="Aminotransferase class I/classII large" evidence="5">
    <location>
        <begin position="28"/>
        <end position="189"/>
    </location>
</feature>
<reference evidence="6 7" key="1">
    <citation type="journal article" date="2013" name="Mar. Genomics">
        <title>Expression of sulfatases in Rhodopirellula baltica and the diversity of sulfatases in the genus Rhodopirellula.</title>
        <authorList>
            <person name="Wegner C.E."/>
            <person name="Richter-Heitmann T."/>
            <person name="Klindworth A."/>
            <person name="Klockow C."/>
            <person name="Richter M."/>
            <person name="Achstetter T."/>
            <person name="Glockner F.O."/>
            <person name="Harder J."/>
        </authorList>
    </citation>
    <scope>NUCLEOTIDE SEQUENCE [LARGE SCALE GENOMIC DNA]</scope>
    <source>
        <strain evidence="6 7">SM1</strain>
    </source>
</reference>
<dbReference type="PANTHER" id="PTHR42885:SF2">
    <property type="entry name" value="HISTIDINOL-PHOSPHATE AMINOTRANSFERASE"/>
    <property type="match status" value="1"/>
</dbReference>
<comment type="cofactor">
    <cofactor evidence="1">
        <name>pyridoxal 5'-phosphate</name>
        <dbReference type="ChEBI" id="CHEBI:597326"/>
    </cofactor>
</comment>
<comment type="caution">
    <text evidence="6">The sequence shown here is derived from an EMBL/GenBank/DDBJ whole genome shotgun (WGS) entry which is preliminary data.</text>
</comment>
<dbReference type="InterPro" id="IPR015421">
    <property type="entry name" value="PyrdxlP-dep_Trfase_major"/>
</dbReference>
<dbReference type="InterPro" id="IPR015424">
    <property type="entry name" value="PyrdxlP-dep_Trfase"/>
</dbReference>
<dbReference type="CDD" id="cd00609">
    <property type="entry name" value="AAT_like"/>
    <property type="match status" value="1"/>
</dbReference>
<dbReference type="GO" id="GO:0008483">
    <property type="term" value="F:transaminase activity"/>
    <property type="evidence" value="ECO:0007669"/>
    <property type="project" value="UniProtKB-KW"/>
</dbReference>
<dbReference type="Gene3D" id="3.40.640.10">
    <property type="entry name" value="Type I PLP-dependent aspartate aminotransferase-like (Major domain)"/>
    <property type="match status" value="1"/>
</dbReference>
<dbReference type="GO" id="GO:0030170">
    <property type="term" value="F:pyridoxal phosphate binding"/>
    <property type="evidence" value="ECO:0007669"/>
    <property type="project" value="InterPro"/>
</dbReference>
<dbReference type="SUPFAM" id="SSF53383">
    <property type="entry name" value="PLP-dependent transferases"/>
    <property type="match status" value="1"/>
</dbReference>
<keyword evidence="7" id="KW-1185">Reference proteome</keyword>
<evidence type="ECO:0000313" key="7">
    <source>
        <dbReference type="Proteomes" id="UP000011991"/>
    </source>
</evidence>
<protein>
    <submittedName>
        <fullName evidence="6">Histidinol-phosphate aminotransferase</fullName>
    </submittedName>
</protein>
<evidence type="ECO:0000256" key="1">
    <source>
        <dbReference type="ARBA" id="ARBA00001933"/>
    </source>
</evidence>
<gene>
    <name evidence="6" type="ORF">RMSM_02597</name>
</gene>
<evidence type="ECO:0000313" key="6">
    <source>
        <dbReference type="EMBL" id="EMI20478.1"/>
    </source>
</evidence>
<dbReference type="InterPro" id="IPR004839">
    <property type="entry name" value="Aminotransferase_I/II_large"/>
</dbReference>
<sequence length="189" mass="20434">MPESSFFRPALAKMLPYTPGEQPAPGKTVKLNTNENPYPPPKAVVEAIQHAATGAINRYPDPVATAFRRAAADALGLPGPEWILAGNGSDEILTMLVRGFVGEGQRLRLPYPSYILYRTLADIQGADWEQVAFEDGWKLPAAFGKTENDVRLVFLPNPNSPSGTVVPPAEIEQLASTMTCPLVVDEAYA</sequence>
<evidence type="ECO:0000256" key="2">
    <source>
        <dbReference type="ARBA" id="ARBA00022576"/>
    </source>
</evidence>
<name>M5RMC6_9BACT</name>
<keyword evidence="2 6" id="KW-0032">Aminotransferase</keyword>
<proteinExistence type="predicted"/>
<keyword evidence="4" id="KW-0663">Pyridoxal phosphate</keyword>
<feature type="non-terminal residue" evidence="6">
    <location>
        <position position="189"/>
    </location>
</feature>
<dbReference type="EMBL" id="ANOG01000367">
    <property type="protein sequence ID" value="EMI20478.1"/>
    <property type="molecule type" value="Genomic_DNA"/>
</dbReference>
<accession>M5RMC6</accession>
<organism evidence="6 7">
    <name type="scientific">Rhodopirellula maiorica SM1</name>
    <dbReference type="NCBI Taxonomy" id="1265738"/>
    <lineage>
        <taxon>Bacteria</taxon>
        <taxon>Pseudomonadati</taxon>
        <taxon>Planctomycetota</taxon>
        <taxon>Planctomycetia</taxon>
        <taxon>Pirellulales</taxon>
        <taxon>Pirellulaceae</taxon>
        <taxon>Novipirellula</taxon>
    </lineage>
</organism>
<dbReference type="Proteomes" id="UP000011991">
    <property type="component" value="Unassembled WGS sequence"/>
</dbReference>